<evidence type="ECO:0000313" key="2">
    <source>
        <dbReference type="EnsemblPlants" id="cds.evm.model.01.1719"/>
    </source>
</evidence>
<feature type="compositionally biased region" description="Basic and acidic residues" evidence="1">
    <location>
        <begin position="1"/>
        <end position="10"/>
    </location>
</feature>
<evidence type="ECO:0000256" key="1">
    <source>
        <dbReference type="SAM" id="MobiDB-lite"/>
    </source>
</evidence>
<feature type="compositionally biased region" description="Basic and acidic residues" evidence="1">
    <location>
        <begin position="90"/>
        <end position="100"/>
    </location>
</feature>
<proteinExistence type="predicted"/>
<dbReference type="Proteomes" id="UP000596661">
    <property type="component" value="Chromosome 1"/>
</dbReference>
<evidence type="ECO:0000313" key="3">
    <source>
        <dbReference type="Proteomes" id="UP000596661"/>
    </source>
</evidence>
<dbReference type="Gramene" id="evm.model.01.1719">
    <property type="protein sequence ID" value="cds.evm.model.01.1719"/>
    <property type="gene ID" value="evm.TU.01.1719"/>
</dbReference>
<protein>
    <submittedName>
        <fullName evidence="2">Uncharacterized protein</fullName>
    </submittedName>
</protein>
<dbReference type="EMBL" id="UZAU01000043">
    <property type="status" value="NOT_ANNOTATED_CDS"/>
    <property type="molecule type" value="Genomic_DNA"/>
</dbReference>
<reference evidence="2" key="2">
    <citation type="submission" date="2021-03" db="UniProtKB">
        <authorList>
            <consortium name="EnsemblPlants"/>
        </authorList>
    </citation>
    <scope>IDENTIFICATION</scope>
</reference>
<dbReference type="AlphaFoldDB" id="A0A803NI90"/>
<sequence>MRKLIMDYGKEPMGSESSNPDQTDHQLRRTQLKVAPTLGPQRSWRIAGIGPDTRITCSRRTSVGMIGIWHRDEEPSSGGTQPMGEDTYETENRRLRRCTEESSEVI</sequence>
<name>A0A803NI90_CANSA</name>
<reference evidence="2" key="1">
    <citation type="submission" date="2018-11" db="EMBL/GenBank/DDBJ databases">
        <authorList>
            <person name="Grassa J C."/>
        </authorList>
    </citation>
    <scope>NUCLEOTIDE SEQUENCE [LARGE SCALE GENOMIC DNA]</scope>
</reference>
<keyword evidence="3" id="KW-1185">Reference proteome</keyword>
<feature type="region of interest" description="Disordered" evidence="1">
    <location>
        <begin position="69"/>
        <end position="106"/>
    </location>
</feature>
<organism evidence="2 3">
    <name type="scientific">Cannabis sativa</name>
    <name type="common">Hemp</name>
    <name type="synonym">Marijuana</name>
    <dbReference type="NCBI Taxonomy" id="3483"/>
    <lineage>
        <taxon>Eukaryota</taxon>
        <taxon>Viridiplantae</taxon>
        <taxon>Streptophyta</taxon>
        <taxon>Embryophyta</taxon>
        <taxon>Tracheophyta</taxon>
        <taxon>Spermatophyta</taxon>
        <taxon>Magnoliopsida</taxon>
        <taxon>eudicotyledons</taxon>
        <taxon>Gunneridae</taxon>
        <taxon>Pentapetalae</taxon>
        <taxon>rosids</taxon>
        <taxon>fabids</taxon>
        <taxon>Rosales</taxon>
        <taxon>Cannabaceae</taxon>
        <taxon>Cannabis</taxon>
    </lineage>
</organism>
<accession>A0A803NI90</accession>
<dbReference type="EnsemblPlants" id="evm.model.01.1719">
    <property type="protein sequence ID" value="cds.evm.model.01.1719"/>
    <property type="gene ID" value="evm.TU.01.1719"/>
</dbReference>
<feature type="region of interest" description="Disordered" evidence="1">
    <location>
        <begin position="1"/>
        <end position="26"/>
    </location>
</feature>